<comment type="caution">
    <text evidence="2">The sequence shown here is derived from an EMBL/GenBank/DDBJ whole genome shotgun (WGS) entry which is preliminary data.</text>
</comment>
<evidence type="ECO:0000256" key="1">
    <source>
        <dbReference type="SAM" id="Phobius"/>
    </source>
</evidence>
<dbReference type="Proteomes" id="UP000693672">
    <property type="component" value="Unassembled WGS sequence"/>
</dbReference>
<dbReference type="AlphaFoldDB" id="A0A916JZA4"/>
<dbReference type="EMBL" id="CAJVAS010000006">
    <property type="protein sequence ID" value="CAG7616912.1"/>
    <property type="molecule type" value="Genomic_DNA"/>
</dbReference>
<accession>A0A916JZA4</accession>
<feature type="transmembrane region" description="Helical" evidence="1">
    <location>
        <begin position="96"/>
        <end position="118"/>
    </location>
</feature>
<dbReference type="RefSeq" id="WP_218091743.1">
    <property type="nucleotide sequence ID" value="NZ_CAJVAS010000006.1"/>
</dbReference>
<reference evidence="2" key="1">
    <citation type="submission" date="2021-06" db="EMBL/GenBank/DDBJ databases">
        <authorList>
            <person name="Criscuolo A."/>
        </authorList>
    </citation>
    <scope>NUCLEOTIDE SEQUENCE</scope>
    <source>
        <strain evidence="2">CIP111600</strain>
    </source>
</reference>
<evidence type="ECO:0000313" key="2">
    <source>
        <dbReference type="EMBL" id="CAG7616912.1"/>
    </source>
</evidence>
<keyword evidence="3" id="KW-1185">Reference proteome</keyword>
<keyword evidence="1" id="KW-0812">Transmembrane</keyword>
<proteinExistence type="predicted"/>
<feature type="transmembrane region" description="Helical" evidence="1">
    <location>
        <begin position="125"/>
        <end position="147"/>
    </location>
</feature>
<feature type="transmembrane region" description="Helical" evidence="1">
    <location>
        <begin position="159"/>
        <end position="176"/>
    </location>
</feature>
<evidence type="ECO:0000313" key="3">
    <source>
        <dbReference type="Proteomes" id="UP000693672"/>
    </source>
</evidence>
<name>A0A916JZA4_9BACL</name>
<gene>
    <name evidence="2" type="ORF">PAESOLCIP111_01958</name>
</gene>
<organism evidence="2 3">
    <name type="scientific">Paenibacillus solanacearum</name>
    <dbReference type="NCBI Taxonomy" id="2048548"/>
    <lineage>
        <taxon>Bacteria</taxon>
        <taxon>Bacillati</taxon>
        <taxon>Bacillota</taxon>
        <taxon>Bacilli</taxon>
        <taxon>Bacillales</taxon>
        <taxon>Paenibacillaceae</taxon>
        <taxon>Paenibacillus</taxon>
    </lineage>
</organism>
<keyword evidence="1" id="KW-0472">Membrane</keyword>
<protein>
    <submittedName>
        <fullName evidence="2">Uncharacterized protein</fullName>
    </submittedName>
</protein>
<feature type="transmembrane region" description="Helical" evidence="1">
    <location>
        <begin position="34"/>
        <end position="54"/>
    </location>
</feature>
<feature type="transmembrane region" description="Helical" evidence="1">
    <location>
        <begin position="59"/>
        <end position="76"/>
    </location>
</feature>
<sequence length="212" mass="24996">MNKQDYWNEIYARREEVSSLLSAYWHRYSHVGTWQFWVAVAMLTIPLIVLYFALDRKKIWEVLFFGYTIHMLWNYADTILELDNYFVHTYMLAPFLPFGISSTASFLPVAFLLVYQYCINHNKNFYLYALLMSCLFAFGFAVISKMIGILHVRKGMNQFHLLLIDVAVAYCSYWLTKLVMVMKNGKGSPGSRFIIVKKLDFNKYRIYSKAKS</sequence>
<keyword evidence="1" id="KW-1133">Transmembrane helix</keyword>